<dbReference type="Gene3D" id="1.10.10.10">
    <property type="entry name" value="Winged helix-like DNA-binding domain superfamily/Winged helix DNA-binding domain"/>
    <property type="match status" value="1"/>
</dbReference>
<evidence type="ECO:0000256" key="2">
    <source>
        <dbReference type="ARBA" id="ARBA00023015"/>
    </source>
</evidence>
<keyword evidence="4" id="KW-0804">Transcription</keyword>
<feature type="domain" description="HTH lysR-type" evidence="5">
    <location>
        <begin position="1"/>
        <end position="59"/>
    </location>
</feature>
<evidence type="ECO:0000313" key="7">
    <source>
        <dbReference type="Proteomes" id="UP000238937"/>
    </source>
</evidence>
<dbReference type="PANTHER" id="PTHR30537:SF5">
    <property type="entry name" value="HTH-TYPE TRANSCRIPTIONAL ACTIVATOR TTDR-RELATED"/>
    <property type="match status" value="1"/>
</dbReference>
<sequence>MDKLIALNVFRRVVELESFSRAADALNLSNAAVSKNVQELEKELGTQLIHRTTRRLNLTEAGRLYFQRVSSILDELERVEEVVSDLCVKPHGLLRVTAPMSLGLTHVATAIYQFQSIYPDMQIELILNDRYVDPIEEGFDVGIRGGGIVNDNSLVSHRICNIQRVVCASPAYLKQYGEPKSPEDLKQHHCVIYTLARSPHEWCFWRGDETVTVKVNGSLKVNNSLAASRAAVAGLGLIFLPMFAVLDGLERGMLKTVLKEWSTEPLTLYAIYPKHRQHSGKLEVFIDFISEALQESIADSRSSIVDG</sequence>
<name>A0A2T1F649_9CYAN</name>
<dbReference type="SUPFAM" id="SSF53850">
    <property type="entry name" value="Periplasmic binding protein-like II"/>
    <property type="match status" value="1"/>
</dbReference>
<dbReference type="InterPro" id="IPR036390">
    <property type="entry name" value="WH_DNA-bd_sf"/>
</dbReference>
<dbReference type="FunFam" id="3.40.190.290:FF:000001">
    <property type="entry name" value="Transcriptional regulator, LysR family"/>
    <property type="match status" value="1"/>
</dbReference>
<evidence type="ECO:0000256" key="4">
    <source>
        <dbReference type="ARBA" id="ARBA00023163"/>
    </source>
</evidence>
<dbReference type="AlphaFoldDB" id="A0A2T1F649"/>
<dbReference type="Pfam" id="PF03466">
    <property type="entry name" value="LysR_substrate"/>
    <property type="match status" value="1"/>
</dbReference>
<dbReference type="InterPro" id="IPR005119">
    <property type="entry name" value="LysR_subst-bd"/>
</dbReference>
<dbReference type="PRINTS" id="PR00039">
    <property type="entry name" value="HTHLYSR"/>
</dbReference>
<dbReference type="Gene3D" id="3.40.190.290">
    <property type="match status" value="1"/>
</dbReference>
<comment type="caution">
    <text evidence="6">The sequence shown here is derived from an EMBL/GenBank/DDBJ whole genome shotgun (WGS) entry which is preliminary data.</text>
</comment>
<evidence type="ECO:0000259" key="5">
    <source>
        <dbReference type="PROSITE" id="PS50931"/>
    </source>
</evidence>
<evidence type="ECO:0000256" key="1">
    <source>
        <dbReference type="ARBA" id="ARBA00009437"/>
    </source>
</evidence>
<dbReference type="FunFam" id="1.10.10.10:FF:000001">
    <property type="entry name" value="LysR family transcriptional regulator"/>
    <property type="match status" value="1"/>
</dbReference>
<keyword evidence="3" id="KW-0238">DNA-binding</keyword>
<keyword evidence="7" id="KW-1185">Reference proteome</keyword>
<dbReference type="Pfam" id="PF00126">
    <property type="entry name" value="HTH_1"/>
    <property type="match status" value="1"/>
</dbReference>
<accession>A0A2T1F649</accession>
<dbReference type="GO" id="GO:0003700">
    <property type="term" value="F:DNA-binding transcription factor activity"/>
    <property type="evidence" value="ECO:0007669"/>
    <property type="project" value="InterPro"/>
</dbReference>
<comment type="similarity">
    <text evidence="1">Belongs to the LysR transcriptional regulatory family.</text>
</comment>
<dbReference type="InterPro" id="IPR036388">
    <property type="entry name" value="WH-like_DNA-bd_sf"/>
</dbReference>
<evidence type="ECO:0000313" key="6">
    <source>
        <dbReference type="EMBL" id="PSB40485.1"/>
    </source>
</evidence>
<dbReference type="OrthoDB" id="9786526at2"/>
<dbReference type="Proteomes" id="UP000238937">
    <property type="component" value="Unassembled WGS sequence"/>
</dbReference>
<reference evidence="6 7" key="1">
    <citation type="submission" date="2018-03" db="EMBL/GenBank/DDBJ databases">
        <title>The ancient ancestry and fast evolution of plastids.</title>
        <authorList>
            <person name="Moore K.R."/>
            <person name="Magnabosco C."/>
            <person name="Momper L."/>
            <person name="Gold D.A."/>
            <person name="Bosak T."/>
            <person name="Fournier G.P."/>
        </authorList>
    </citation>
    <scope>NUCLEOTIDE SEQUENCE [LARGE SCALE GENOMIC DNA]</scope>
    <source>
        <strain evidence="6 7">CCALA 037</strain>
    </source>
</reference>
<protein>
    <submittedName>
        <fullName evidence="6">LysR family transcriptional regulator</fullName>
    </submittedName>
</protein>
<dbReference type="EMBL" id="PVWO01000689">
    <property type="protein sequence ID" value="PSB40485.1"/>
    <property type="molecule type" value="Genomic_DNA"/>
</dbReference>
<keyword evidence="2" id="KW-0805">Transcription regulation</keyword>
<dbReference type="CDD" id="cd08422">
    <property type="entry name" value="PBP2_CrgA_like"/>
    <property type="match status" value="1"/>
</dbReference>
<dbReference type="GO" id="GO:0006351">
    <property type="term" value="P:DNA-templated transcription"/>
    <property type="evidence" value="ECO:0007669"/>
    <property type="project" value="TreeGrafter"/>
</dbReference>
<evidence type="ECO:0000256" key="3">
    <source>
        <dbReference type="ARBA" id="ARBA00023125"/>
    </source>
</evidence>
<dbReference type="PROSITE" id="PS50931">
    <property type="entry name" value="HTH_LYSR"/>
    <property type="match status" value="1"/>
</dbReference>
<dbReference type="InterPro" id="IPR058163">
    <property type="entry name" value="LysR-type_TF_proteobact-type"/>
</dbReference>
<dbReference type="SUPFAM" id="SSF46785">
    <property type="entry name" value="Winged helix' DNA-binding domain"/>
    <property type="match status" value="1"/>
</dbReference>
<organism evidence="6 7">
    <name type="scientific">Chamaesiphon polymorphus CCALA 037</name>
    <dbReference type="NCBI Taxonomy" id="2107692"/>
    <lineage>
        <taxon>Bacteria</taxon>
        <taxon>Bacillati</taxon>
        <taxon>Cyanobacteriota</taxon>
        <taxon>Cyanophyceae</taxon>
        <taxon>Gomontiellales</taxon>
        <taxon>Chamaesiphonaceae</taxon>
        <taxon>Chamaesiphon</taxon>
    </lineage>
</organism>
<gene>
    <name evidence="6" type="ORF">C7B77_28270</name>
</gene>
<dbReference type="RefSeq" id="WP_106312919.1">
    <property type="nucleotide sequence ID" value="NZ_PVWO01000689.1"/>
</dbReference>
<proteinExistence type="inferred from homology"/>
<dbReference type="GO" id="GO:0043565">
    <property type="term" value="F:sequence-specific DNA binding"/>
    <property type="evidence" value="ECO:0007669"/>
    <property type="project" value="TreeGrafter"/>
</dbReference>
<dbReference type="PANTHER" id="PTHR30537">
    <property type="entry name" value="HTH-TYPE TRANSCRIPTIONAL REGULATOR"/>
    <property type="match status" value="1"/>
</dbReference>
<dbReference type="InterPro" id="IPR000847">
    <property type="entry name" value="LysR_HTH_N"/>
</dbReference>